<evidence type="ECO:0000256" key="6">
    <source>
        <dbReference type="ARBA" id="ARBA00023077"/>
    </source>
</evidence>
<evidence type="ECO:0000256" key="11">
    <source>
        <dbReference type="RuleBase" id="RU003357"/>
    </source>
</evidence>
<sequence length="706" mass="76910">MSLRPTPAALQPSLGLTGLGVLAALPAAAQTPPATLALPELNVQAPTPPRYRADETPVVRMPTDVREAPQSITVVPRALIEERGATSLREALRNVTGISLAAGEGGFSGDNLTLRGFSARNDFFIDGIRDSAQYTRDPFFLDSVEVLKGPSSIMFGRGSTGGAINLTTRMPKQGNSGELTLTGMTPFGLRSTADVNLAAGDVAVRLNAMAHTQDQSGRTRVNNERWGVAPSATWGLGTNTQLSLHYLHQSEDNVPDFGVPFANGLPVPVSRGAFYGLNNLDRERTETDVVTATMRHRFADGISLRNTTRYGNYTRDIDATAPRLIGTVTPSTNLANVLVNRQPQVRNGVDTILQNQTELRVVANTGPVRHQIVAGLEAGRETAQLARFTTNARPAANLFAPDFYQPFTEIRTLNTNTETTAYTVGAFLVDQMQLGEYFEVLVGGRYDMFNAEYTQLAAATRVSTNFNRTDNMFSWRGALVFKPWTSVRTYFAAGTSFNPSAEALTLAANTANLDPERNRSFELGASWDVTQDLAIRGALFRIEKTNARTPDPTNGTLNVLDGEQRSDGFEVSAAGRITRDWNVIAGYTYIDGEITKSNNPAERGRQLLNTPRNTATLWTSYDLPYGVQLGGGLSYIDARYGNNTNTVRVPAYTRFDAALAWSVTEKVQLRVNALNLTDKRFYEGVYQGNVTPGAGRTFLFTVAARY</sequence>
<dbReference type="NCBIfam" id="TIGR01783">
    <property type="entry name" value="TonB-siderophor"/>
    <property type="match status" value="1"/>
</dbReference>
<dbReference type="InterPro" id="IPR036942">
    <property type="entry name" value="Beta-barrel_TonB_sf"/>
</dbReference>
<accession>A0ABT9E6E1</accession>
<dbReference type="InterPro" id="IPR037066">
    <property type="entry name" value="Plug_dom_sf"/>
</dbReference>
<evidence type="ECO:0000313" key="16">
    <source>
        <dbReference type="Proteomes" id="UP001243009"/>
    </source>
</evidence>
<protein>
    <submittedName>
        <fullName evidence="15">TonB-dependent siderophore receptor</fullName>
    </submittedName>
</protein>
<keyword evidence="9 10" id="KW-0998">Cell outer membrane</keyword>
<evidence type="ECO:0000256" key="4">
    <source>
        <dbReference type="ARBA" id="ARBA00022452"/>
    </source>
</evidence>
<evidence type="ECO:0000256" key="12">
    <source>
        <dbReference type="SAM" id="SignalP"/>
    </source>
</evidence>
<dbReference type="Gene3D" id="2.170.130.10">
    <property type="entry name" value="TonB-dependent receptor, plug domain"/>
    <property type="match status" value="1"/>
</dbReference>
<dbReference type="RefSeq" id="WP_305106562.1">
    <property type="nucleotide sequence ID" value="NZ_JAUTWS010000033.1"/>
</dbReference>
<dbReference type="Gene3D" id="2.40.170.20">
    <property type="entry name" value="TonB-dependent receptor, beta-barrel domain"/>
    <property type="match status" value="1"/>
</dbReference>
<dbReference type="Pfam" id="PF00593">
    <property type="entry name" value="TonB_dep_Rec_b-barrel"/>
    <property type="match status" value="1"/>
</dbReference>
<evidence type="ECO:0000256" key="2">
    <source>
        <dbReference type="ARBA" id="ARBA00009810"/>
    </source>
</evidence>
<keyword evidence="7 10" id="KW-0472">Membrane</keyword>
<feature type="domain" description="TonB-dependent receptor plug" evidence="14">
    <location>
        <begin position="65"/>
        <end position="163"/>
    </location>
</feature>
<keyword evidence="3 10" id="KW-0813">Transport</keyword>
<dbReference type="InterPro" id="IPR012910">
    <property type="entry name" value="Plug_dom"/>
</dbReference>
<gene>
    <name evidence="15" type="ORF">Q7A36_25385</name>
</gene>
<comment type="similarity">
    <text evidence="2 10 11">Belongs to the TonB-dependent receptor family.</text>
</comment>
<feature type="domain" description="TonB-dependent receptor-like beta-barrel" evidence="13">
    <location>
        <begin position="234"/>
        <end position="676"/>
    </location>
</feature>
<dbReference type="Proteomes" id="UP001243009">
    <property type="component" value="Unassembled WGS sequence"/>
</dbReference>
<comment type="caution">
    <text evidence="15">The sequence shown here is derived from an EMBL/GenBank/DDBJ whole genome shotgun (WGS) entry which is preliminary data.</text>
</comment>
<dbReference type="Pfam" id="PF07715">
    <property type="entry name" value="Plug"/>
    <property type="match status" value="1"/>
</dbReference>
<feature type="chain" id="PRO_5047217871" evidence="12">
    <location>
        <begin position="30"/>
        <end position="706"/>
    </location>
</feature>
<dbReference type="EMBL" id="JAUTWS010000033">
    <property type="protein sequence ID" value="MDO9711706.1"/>
    <property type="molecule type" value="Genomic_DNA"/>
</dbReference>
<evidence type="ECO:0000256" key="3">
    <source>
        <dbReference type="ARBA" id="ARBA00022448"/>
    </source>
</evidence>
<dbReference type="PANTHER" id="PTHR32552">
    <property type="entry name" value="FERRICHROME IRON RECEPTOR-RELATED"/>
    <property type="match status" value="1"/>
</dbReference>
<keyword evidence="5 10" id="KW-0812">Transmembrane</keyword>
<proteinExistence type="inferred from homology"/>
<evidence type="ECO:0000256" key="9">
    <source>
        <dbReference type="ARBA" id="ARBA00023237"/>
    </source>
</evidence>
<keyword evidence="8 15" id="KW-0675">Receptor</keyword>
<dbReference type="CDD" id="cd01347">
    <property type="entry name" value="ligand_gated_channel"/>
    <property type="match status" value="1"/>
</dbReference>
<evidence type="ECO:0000259" key="14">
    <source>
        <dbReference type="Pfam" id="PF07715"/>
    </source>
</evidence>
<dbReference type="PROSITE" id="PS52016">
    <property type="entry name" value="TONB_DEPENDENT_REC_3"/>
    <property type="match status" value="1"/>
</dbReference>
<feature type="signal peptide" evidence="12">
    <location>
        <begin position="1"/>
        <end position="29"/>
    </location>
</feature>
<reference evidence="15 16" key="1">
    <citation type="submission" date="2023-08" db="EMBL/GenBank/DDBJ databases">
        <title>The draft genome sequence of Paracraurococcus sp. LOR1-02.</title>
        <authorList>
            <person name="Kingkaew E."/>
            <person name="Tanasupawat S."/>
        </authorList>
    </citation>
    <scope>NUCLEOTIDE SEQUENCE [LARGE SCALE GENOMIC DNA]</scope>
    <source>
        <strain evidence="15 16">LOR1-02</strain>
    </source>
</reference>
<dbReference type="InterPro" id="IPR039426">
    <property type="entry name" value="TonB-dep_rcpt-like"/>
</dbReference>
<name>A0ABT9E6E1_9PROT</name>
<dbReference type="SUPFAM" id="SSF56935">
    <property type="entry name" value="Porins"/>
    <property type="match status" value="1"/>
</dbReference>
<evidence type="ECO:0000256" key="1">
    <source>
        <dbReference type="ARBA" id="ARBA00004571"/>
    </source>
</evidence>
<organism evidence="15 16">
    <name type="scientific">Paracraurococcus lichenis</name>
    <dbReference type="NCBI Taxonomy" id="3064888"/>
    <lineage>
        <taxon>Bacteria</taxon>
        <taxon>Pseudomonadati</taxon>
        <taxon>Pseudomonadota</taxon>
        <taxon>Alphaproteobacteria</taxon>
        <taxon>Acetobacterales</taxon>
        <taxon>Roseomonadaceae</taxon>
        <taxon>Paracraurococcus</taxon>
    </lineage>
</organism>
<comment type="subcellular location">
    <subcellularLocation>
        <location evidence="1 10">Cell outer membrane</location>
        <topology evidence="1 10">Multi-pass membrane protein</topology>
    </subcellularLocation>
</comment>
<evidence type="ECO:0000259" key="13">
    <source>
        <dbReference type="Pfam" id="PF00593"/>
    </source>
</evidence>
<evidence type="ECO:0000256" key="7">
    <source>
        <dbReference type="ARBA" id="ARBA00023136"/>
    </source>
</evidence>
<dbReference type="PANTHER" id="PTHR32552:SF83">
    <property type="entry name" value="BLR3904 PROTEIN"/>
    <property type="match status" value="1"/>
</dbReference>
<dbReference type="InterPro" id="IPR010105">
    <property type="entry name" value="TonB_sidphr_rcpt"/>
</dbReference>
<evidence type="ECO:0000256" key="8">
    <source>
        <dbReference type="ARBA" id="ARBA00023170"/>
    </source>
</evidence>
<evidence type="ECO:0000313" key="15">
    <source>
        <dbReference type="EMBL" id="MDO9711706.1"/>
    </source>
</evidence>
<evidence type="ECO:0000256" key="5">
    <source>
        <dbReference type="ARBA" id="ARBA00022692"/>
    </source>
</evidence>
<keyword evidence="4 10" id="KW-1134">Transmembrane beta strand</keyword>
<keyword evidence="12" id="KW-0732">Signal</keyword>
<evidence type="ECO:0000256" key="10">
    <source>
        <dbReference type="PROSITE-ProRule" id="PRU01360"/>
    </source>
</evidence>
<keyword evidence="16" id="KW-1185">Reference proteome</keyword>
<keyword evidence="6 11" id="KW-0798">TonB box</keyword>
<dbReference type="InterPro" id="IPR000531">
    <property type="entry name" value="Beta-barrel_TonB"/>
</dbReference>